<dbReference type="EMBL" id="JACIUZ010000031">
    <property type="protein sequence ID" value="MBB1062991.1"/>
    <property type="molecule type" value="Genomic_DNA"/>
</dbReference>
<keyword evidence="1" id="KW-1133">Transmembrane helix</keyword>
<dbReference type="EMBL" id="JACIUY010000046">
    <property type="protein sequence ID" value="MBB1085745.1"/>
    <property type="molecule type" value="Genomic_DNA"/>
</dbReference>
<evidence type="ECO:0000313" key="4">
    <source>
        <dbReference type="Proteomes" id="UP000518255"/>
    </source>
</evidence>
<evidence type="ECO:0000256" key="1">
    <source>
        <dbReference type="SAM" id="Phobius"/>
    </source>
</evidence>
<protein>
    <submittedName>
        <fullName evidence="3">Uncharacterized protein</fullName>
    </submittedName>
</protein>
<dbReference type="Proteomes" id="UP000544052">
    <property type="component" value="Unassembled WGS sequence"/>
</dbReference>
<keyword evidence="1" id="KW-0812">Transmembrane</keyword>
<keyword evidence="1" id="KW-0472">Membrane</keyword>
<dbReference type="Proteomes" id="UP000518255">
    <property type="component" value="Unassembled WGS sequence"/>
</dbReference>
<evidence type="ECO:0000313" key="3">
    <source>
        <dbReference type="EMBL" id="MBB1085745.1"/>
    </source>
</evidence>
<dbReference type="RefSeq" id="WP_182580661.1">
    <property type="nucleotide sequence ID" value="NZ_JACIUY010000046.1"/>
</dbReference>
<proteinExistence type="predicted"/>
<sequence>MNRHQLIKQRQRVQLRVAVWCVLTICFAILNLIKVLPFLQWIVWLAALYTLILIVIWICLTILLFKK</sequence>
<evidence type="ECO:0000313" key="5">
    <source>
        <dbReference type="Proteomes" id="UP000544052"/>
    </source>
</evidence>
<reference evidence="4 5" key="1">
    <citation type="submission" date="2020-07" db="EMBL/GenBank/DDBJ databases">
        <title>Description of Limosilactobacillus balticus sp. nov., Limosilactobacillus agrestis sp. nov., Limosilactobacillus albertensis sp. nov., Limosilactobacillus rudii sp. nov., Limosilactobacillus fastidiosus sp. nov., five novel Limosilactobacillus species isolated from the vertebrate gastrointestinal tract, and proposal of 6 subspecies of Limosilactobacillus reuteri adapted to the gastrointestinal tract of specific vertebrate hosts.</title>
        <authorList>
            <person name="Li F."/>
            <person name="Cheng C."/>
            <person name="Zheng J."/>
            <person name="Quevedo R.M."/>
            <person name="Li J."/>
            <person name="Roos S."/>
            <person name="Gaenzle M.G."/>
            <person name="Walter J."/>
        </authorList>
    </citation>
    <scope>NUCLEOTIDE SEQUENCE [LARGE SCALE GENOMIC DNA]</scope>
    <source>
        <strain evidence="3 4">WF-MA3-C</strain>
        <strain evidence="2 5">WF-MO7-1</strain>
    </source>
</reference>
<keyword evidence="5" id="KW-1185">Reference proteome</keyword>
<feature type="transmembrane region" description="Helical" evidence="1">
    <location>
        <begin position="42"/>
        <end position="65"/>
    </location>
</feature>
<organism evidence="3 4">
    <name type="scientific">Limosilactobacillus fastidiosus</name>
    <dbReference type="NCBI Taxonomy" id="2759855"/>
    <lineage>
        <taxon>Bacteria</taxon>
        <taxon>Bacillati</taxon>
        <taxon>Bacillota</taxon>
        <taxon>Bacilli</taxon>
        <taxon>Lactobacillales</taxon>
        <taxon>Lactobacillaceae</taxon>
        <taxon>Limosilactobacillus</taxon>
    </lineage>
</organism>
<accession>A0A7W3TZA5</accession>
<comment type="caution">
    <text evidence="3">The sequence shown here is derived from an EMBL/GenBank/DDBJ whole genome shotgun (WGS) entry which is preliminary data.</text>
</comment>
<dbReference type="AlphaFoldDB" id="A0A7W3TZA5"/>
<feature type="transmembrane region" description="Helical" evidence="1">
    <location>
        <begin position="17"/>
        <end position="36"/>
    </location>
</feature>
<name>A0A7W3TZA5_9LACO</name>
<gene>
    <name evidence="3" type="ORF">H5R63_02905</name>
    <name evidence="2" type="ORF">H5R64_04225</name>
</gene>
<evidence type="ECO:0000313" key="2">
    <source>
        <dbReference type="EMBL" id="MBB1062991.1"/>
    </source>
</evidence>